<keyword evidence="1" id="KW-1133">Transmembrane helix</keyword>
<accession>A0A4R8LI58</accession>
<dbReference type="RefSeq" id="WP_134194936.1">
    <property type="nucleotide sequence ID" value="NZ_JBHLUW010000017.1"/>
</dbReference>
<evidence type="ECO:0000256" key="1">
    <source>
        <dbReference type="SAM" id="Phobius"/>
    </source>
</evidence>
<gene>
    <name evidence="2" type="ORF">BX592_11993</name>
</gene>
<name>A0A4R8LI58_9BURK</name>
<sequence>MDLINWIIMLAIAWIAVAFFCWRERADWSIENRVRRRAGSRLIAQAVFAIWSAALIVVRGFAFTSVQRMPETTPHALLIVAALLAVCGGYWLIRGVKLLKARRLFTAW</sequence>
<keyword evidence="3" id="KW-1185">Reference proteome</keyword>
<dbReference type="OrthoDB" id="9107680at2"/>
<organism evidence="2 3">
    <name type="scientific">Paraburkholderia rhizosphaerae</name>
    <dbReference type="NCBI Taxonomy" id="480658"/>
    <lineage>
        <taxon>Bacteria</taxon>
        <taxon>Pseudomonadati</taxon>
        <taxon>Pseudomonadota</taxon>
        <taxon>Betaproteobacteria</taxon>
        <taxon>Burkholderiales</taxon>
        <taxon>Burkholderiaceae</taxon>
        <taxon>Paraburkholderia</taxon>
    </lineage>
</organism>
<dbReference type="AlphaFoldDB" id="A0A4R8LI58"/>
<evidence type="ECO:0000313" key="2">
    <source>
        <dbReference type="EMBL" id="TDY42976.1"/>
    </source>
</evidence>
<keyword evidence="1" id="KW-0472">Membrane</keyword>
<proteinExistence type="predicted"/>
<feature type="transmembrane region" description="Helical" evidence="1">
    <location>
        <begin position="75"/>
        <end position="93"/>
    </location>
</feature>
<protein>
    <submittedName>
        <fullName evidence="2">Uncharacterized protein</fullName>
    </submittedName>
</protein>
<feature type="transmembrane region" description="Helical" evidence="1">
    <location>
        <begin position="6"/>
        <end position="22"/>
    </location>
</feature>
<evidence type="ECO:0000313" key="3">
    <source>
        <dbReference type="Proteomes" id="UP000295509"/>
    </source>
</evidence>
<comment type="caution">
    <text evidence="2">The sequence shown here is derived from an EMBL/GenBank/DDBJ whole genome shotgun (WGS) entry which is preliminary data.</text>
</comment>
<dbReference type="Proteomes" id="UP000295509">
    <property type="component" value="Unassembled WGS sequence"/>
</dbReference>
<keyword evidence="1" id="KW-0812">Transmembrane</keyword>
<dbReference type="EMBL" id="SORE01000019">
    <property type="protein sequence ID" value="TDY42976.1"/>
    <property type="molecule type" value="Genomic_DNA"/>
</dbReference>
<feature type="transmembrane region" description="Helical" evidence="1">
    <location>
        <begin position="42"/>
        <end position="63"/>
    </location>
</feature>
<reference evidence="2 3" key="1">
    <citation type="submission" date="2019-03" db="EMBL/GenBank/DDBJ databases">
        <title>Genomic Encyclopedia of Type Strains, Phase III (KMG-III): the genomes of soil and plant-associated and newly described type strains.</title>
        <authorList>
            <person name="Whitman W."/>
        </authorList>
    </citation>
    <scope>NUCLEOTIDE SEQUENCE [LARGE SCALE GENOMIC DNA]</scope>
    <source>
        <strain evidence="2 3">LMG 29544</strain>
    </source>
</reference>